<dbReference type="AlphaFoldDB" id="A0AA88J3F9"/>
<gene>
    <name evidence="1" type="ORF">TIFTF001_029928</name>
</gene>
<comment type="caution">
    <text evidence="1">The sequence shown here is derived from an EMBL/GenBank/DDBJ whole genome shotgun (WGS) entry which is preliminary data.</text>
</comment>
<organism evidence="1 2">
    <name type="scientific">Ficus carica</name>
    <name type="common">Common fig</name>
    <dbReference type="NCBI Taxonomy" id="3494"/>
    <lineage>
        <taxon>Eukaryota</taxon>
        <taxon>Viridiplantae</taxon>
        <taxon>Streptophyta</taxon>
        <taxon>Embryophyta</taxon>
        <taxon>Tracheophyta</taxon>
        <taxon>Spermatophyta</taxon>
        <taxon>Magnoliopsida</taxon>
        <taxon>eudicotyledons</taxon>
        <taxon>Gunneridae</taxon>
        <taxon>Pentapetalae</taxon>
        <taxon>rosids</taxon>
        <taxon>fabids</taxon>
        <taxon>Rosales</taxon>
        <taxon>Moraceae</taxon>
        <taxon>Ficeae</taxon>
        <taxon>Ficus</taxon>
    </lineage>
</organism>
<sequence length="55" mass="6139">MSLSERFVHAPLTDNDEEFDKDCLVAILYVMRLHPGHLDFACNNDRVCAATATAT</sequence>
<dbReference type="EMBL" id="BTGU01000102">
    <property type="protein sequence ID" value="GMN60832.1"/>
    <property type="molecule type" value="Genomic_DNA"/>
</dbReference>
<evidence type="ECO:0000313" key="1">
    <source>
        <dbReference type="EMBL" id="GMN60832.1"/>
    </source>
</evidence>
<evidence type="ECO:0000313" key="2">
    <source>
        <dbReference type="Proteomes" id="UP001187192"/>
    </source>
</evidence>
<proteinExistence type="predicted"/>
<accession>A0AA88J3F9</accession>
<dbReference type="Proteomes" id="UP001187192">
    <property type="component" value="Unassembled WGS sequence"/>
</dbReference>
<protein>
    <submittedName>
        <fullName evidence="1">Uncharacterized protein</fullName>
    </submittedName>
</protein>
<name>A0AA88J3F9_FICCA</name>
<keyword evidence="2" id="KW-1185">Reference proteome</keyword>
<reference evidence="1" key="1">
    <citation type="submission" date="2023-07" db="EMBL/GenBank/DDBJ databases">
        <title>draft genome sequence of fig (Ficus carica).</title>
        <authorList>
            <person name="Takahashi T."/>
            <person name="Nishimura K."/>
        </authorList>
    </citation>
    <scope>NUCLEOTIDE SEQUENCE</scope>
</reference>